<dbReference type="AlphaFoldDB" id="A0A1J7IV37"/>
<evidence type="ECO:0000313" key="2">
    <source>
        <dbReference type="Proteomes" id="UP000182658"/>
    </source>
</evidence>
<dbReference type="EMBL" id="KV875096">
    <property type="protein sequence ID" value="OIW31181.1"/>
    <property type="molecule type" value="Genomic_DNA"/>
</dbReference>
<dbReference type="InParanoid" id="A0A1J7IV37"/>
<keyword evidence="2" id="KW-1185">Reference proteome</keyword>
<proteinExistence type="predicted"/>
<accession>A0A1J7IV37</accession>
<evidence type="ECO:0000313" key="1">
    <source>
        <dbReference type="EMBL" id="OIW31181.1"/>
    </source>
</evidence>
<organism evidence="1 2">
    <name type="scientific">Coniochaeta ligniaria NRRL 30616</name>
    <dbReference type="NCBI Taxonomy" id="1408157"/>
    <lineage>
        <taxon>Eukaryota</taxon>
        <taxon>Fungi</taxon>
        <taxon>Dikarya</taxon>
        <taxon>Ascomycota</taxon>
        <taxon>Pezizomycotina</taxon>
        <taxon>Sordariomycetes</taxon>
        <taxon>Sordariomycetidae</taxon>
        <taxon>Coniochaetales</taxon>
        <taxon>Coniochaetaceae</taxon>
        <taxon>Coniochaeta</taxon>
    </lineage>
</organism>
<dbReference type="Proteomes" id="UP000182658">
    <property type="component" value="Unassembled WGS sequence"/>
</dbReference>
<sequence>MVIIRWGRREGRSDTAASRCPCRFEGGKRSLSPARRSMDERKNESGLAWGGVCISKATWVRNSAHTPNTRSLQGKEDTSVCRLLHDSRLSVRSSHALQLVCPFKVMQNDQHLCQAKQLILHDSFCQLLSALSTDDDEHLAHPHQVQQDGWGMSHTLPVSIAR</sequence>
<name>A0A1J7IV37_9PEZI</name>
<gene>
    <name evidence="1" type="ORF">CONLIGDRAFT_303872</name>
</gene>
<reference evidence="1 2" key="1">
    <citation type="submission" date="2016-10" db="EMBL/GenBank/DDBJ databases">
        <title>Draft genome sequence of Coniochaeta ligniaria NRRL30616, a lignocellulolytic fungus for bioabatement of inhibitors in plant biomass hydrolysates.</title>
        <authorList>
            <consortium name="DOE Joint Genome Institute"/>
            <person name="Jimenez D.J."/>
            <person name="Hector R.E."/>
            <person name="Riley R."/>
            <person name="Sun H."/>
            <person name="Grigoriev I.V."/>
            <person name="Van Elsas J.D."/>
            <person name="Nichols N.N."/>
        </authorList>
    </citation>
    <scope>NUCLEOTIDE SEQUENCE [LARGE SCALE GENOMIC DNA]</scope>
    <source>
        <strain evidence="1 2">NRRL 30616</strain>
    </source>
</reference>
<protein>
    <submittedName>
        <fullName evidence="1">Uncharacterized protein</fullName>
    </submittedName>
</protein>